<dbReference type="GO" id="GO:0000398">
    <property type="term" value="P:mRNA splicing, via spliceosome"/>
    <property type="evidence" value="ECO:0007669"/>
    <property type="project" value="TreeGrafter"/>
</dbReference>
<dbReference type="Gene3D" id="3.10.590.10">
    <property type="entry name" value="ph1033 like domains"/>
    <property type="match status" value="1"/>
</dbReference>
<dbReference type="EMBL" id="LGUA01000080">
    <property type="protein sequence ID" value="OAX84390.1"/>
    <property type="molecule type" value="Genomic_DNA"/>
</dbReference>
<feature type="compositionally biased region" description="Polar residues" evidence="1">
    <location>
        <begin position="315"/>
        <end position="346"/>
    </location>
</feature>
<keyword evidence="4" id="KW-1185">Reference proteome</keyword>
<feature type="region of interest" description="Disordered" evidence="1">
    <location>
        <begin position="413"/>
        <end position="436"/>
    </location>
</feature>
<dbReference type="CDD" id="cd21134">
    <property type="entry name" value="YTH"/>
    <property type="match status" value="1"/>
</dbReference>
<feature type="region of interest" description="Disordered" evidence="1">
    <location>
        <begin position="508"/>
        <end position="584"/>
    </location>
</feature>
<organism evidence="3 4">
    <name type="scientific">Emergomyces africanus</name>
    <dbReference type="NCBI Taxonomy" id="1955775"/>
    <lineage>
        <taxon>Eukaryota</taxon>
        <taxon>Fungi</taxon>
        <taxon>Dikarya</taxon>
        <taxon>Ascomycota</taxon>
        <taxon>Pezizomycotina</taxon>
        <taxon>Eurotiomycetes</taxon>
        <taxon>Eurotiomycetidae</taxon>
        <taxon>Onygenales</taxon>
        <taxon>Ajellomycetaceae</taxon>
        <taxon>Emergomyces</taxon>
    </lineage>
</organism>
<dbReference type="Proteomes" id="UP000091918">
    <property type="component" value="Unassembled WGS sequence"/>
</dbReference>
<dbReference type="AlphaFoldDB" id="A0A1B7P5T4"/>
<feature type="compositionally biased region" description="Basic and acidic residues" evidence="1">
    <location>
        <begin position="166"/>
        <end position="178"/>
    </location>
</feature>
<sequence length="743" mass="81930">MADNNANINYPDFSARLDERISDLSNSLVRPGHLFQAQSQFSQPWQGAVITDITDTAVGDGGDGIRVGGGGYHQNGSSFSYDGAPASNENQRSLGELSSEEELLQRKRAEAMASLSQKRAASRGDESGNPDVARWSSGTQSTPTQKSNSTTSQLQHAKRSAVAGKNHVERTGAADQKSRPGQIASAEDIDGLLAEGRVSAAANASKSSAKGQHGGEAADTLQRTSVPLKGKSPPAANSSGHHQTSNKVSPKLVSDSQMVGKSSITKETGGSAVADNDDGISRKDVKRMIPGQDSRSGHKSYPERRTYEPPKRVLTDSNIARSVSRNNSSPQKSGSALNKQSRSDIPSNWEVDNEFSQLQSNEIEELREWLQHTGYYDESYRRGKLRRFKRLAALEREKDELMREDLQEREYLTKHNDRASYGPTRVSDEHPSSHISKRQYSDFENGAQHERAEKMVRTHPRRVSKDGLNDEAVPNFMNKDRINFIKDSKFSDGESSMFRAEDGKFADQHLASSGGKNNETFSHDSRRQDDEDLVDSHERRGGPSPGWGRGRGRGRGWIRGRGRGRGRGGFVSGSARGTSSGYEQRGSEELNLAAGDVAYFLIKCVAYDMVEAAKKEDTWATQIKNIDKFTDAFNNARHVVLVFSVNQSGAFQGYARMESRPGAPGVANPSWAKMLDMPLSPPFRISWYNTVETMFRYVGPLKNSFNDNHDVTYARDGQEMEAECGRILCKLLDNTLDHYSLSD</sequence>
<comment type="caution">
    <text evidence="3">The sequence shown here is derived from an EMBL/GenBank/DDBJ whole genome shotgun (WGS) entry which is preliminary data.</text>
</comment>
<dbReference type="OrthoDB" id="306690at2759"/>
<feature type="compositionally biased region" description="Basic and acidic residues" evidence="1">
    <location>
        <begin position="521"/>
        <end position="541"/>
    </location>
</feature>
<name>A0A1B7P5T4_9EURO</name>
<gene>
    <name evidence="3" type="ORF">ACJ72_01244</name>
</gene>
<feature type="region of interest" description="Disordered" evidence="1">
    <location>
        <begin position="76"/>
        <end position="347"/>
    </location>
</feature>
<evidence type="ECO:0000259" key="2">
    <source>
        <dbReference type="PROSITE" id="PS50882"/>
    </source>
</evidence>
<proteinExistence type="predicted"/>
<dbReference type="STRING" id="1658172.A0A1B7P5T4"/>
<feature type="compositionally biased region" description="Polar residues" evidence="1">
    <location>
        <begin position="510"/>
        <end position="520"/>
    </location>
</feature>
<feature type="compositionally biased region" description="Polar residues" evidence="1">
    <location>
        <begin position="235"/>
        <end position="268"/>
    </location>
</feature>
<accession>A0A1B7P5T4</accession>
<evidence type="ECO:0000313" key="3">
    <source>
        <dbReference type="EMBL" id="OAX84390.1"/>
    </source>
</evidence>
<dbReference type="PANTHER" id="PTHR12357">
    <property type="entry name" value="YTH YT521-B HOMOLOGY DOMAIN-CONTAINING"/>
    <property type="match status" value="1"/>
</dbReference>
<dbReference type="PANTHER" id="PTHR12357:SF3">
    <property type="entry name" value="YTH DOMAIN-CONTAINING PROTEIN 1"/>
    <property type="match status" value="1"/>
</dbReference>
<evidence type="ECO:0000313" key="4">
    <source>
        <dbReference type="Proteomes" id="UP000091918"/>
    </source>
</evidence>
<dbReference type="PROSITE" id="PS50882">
    <property type="entry name" value="YTH"/>
    <property type="match status" value="1"/>
</dbReference>
<dbReference type="GO" id="GO:0003729">
    <property type="term" value="F:mRNA binding"/>
    <property type="evidence" value="ECO:0007669"/>
    <property type="project" value="TreeGrafter"/>
</dbReference>
<feature type="compositionally biased region" description="Basic and acidic residues" evidence="1">
    <location>
        <begin position="300"/>
        <end position="314"/>
    </location>
</feature>
<feature type="compositionally biased region" description="Basic residues" evidence="1">
    <location>
        <begin position="550"/>
        <end position="566"/>
    </location>
</feature>
<feature type="compositionally biased region" description="Low complexity" evidence="1">
    <location>
        <begin position="199"/>
        <end position="210"/>
    </location>
</feature>
<dbReference type="GO" id="GO:1990247">
    <property type="term" value="F:N6-methyladenosine-containing RNA reader activity"/>
    <property type="evidence" value="ECO:0007669"/>
    <property type="project" value="TreeGrafter"/>
</dbReference>
<evidence type="ECO:0000256" key="1">
    <source>
        <dbReference type="SAM" id="MobiDB-lite"/>
    </source>
</evidence>
<protein>
    <recommendedName>
        <fullName evidence="2">YTH domain-containing protein</fullName>
    </recommendedName>
</protein>
<reference evidence="3 4" key="1">
    <citation type="submission" date="2015-07" db="EMBL/GenBank/DDBJ databases">
        <title>Emmonsia species relationships and genome sequence.</title>
        <authorList>
            <person name="Cuomo C.A."/>
            <person name="Schwartz I.S."/>
            <person name="Kenyon C."/>
            <person name="de Hoog G.S."/>
            <person name="Govender N.P."/>
            <person name="Botha A."/>
            <person name="Moreno L."/>
            <person name="de Vries M."/>
            <person name="Munoz J.F."/>
            <person name="Stielow J.B."/>
        </authorList>
    </citation>
    <scope>NUCLEOTIDE SEQUENCE [LARGE SCALE GENOMIC DNA]</scope>
    <source>
        <strain evidence="3 4">CBS 136260</strain>
    </source>
</reference>
<feature type="domain" description="YTH" evidence="2">
    <location>
        <begin position="597"/>
        <end position="732"/>
    </location>
</feature>
<dbReference type="InterPro" id="IPR045168">
    <property type="entry name" value="YTH_prot"/>
</dbReference>
<dbReference type="GO" id="GO:0005654">
    <property type="term" value="C:nucleoplasm"/>
    <property type="evidence" value="ECO:0007669"/>
    <property type="project" value="TreeGrafter"/>
</dbReference>
<dbReference type="Pfam" id="PF04146">
    <property type="entry name" value="YTH"/>
    <property type="match status" value="1"/>
</dbReference>
<dbReference type="InterPro" id="IPR007275">
    <property type="entry name" value="YTH_domain"/>
</dbReference>
<dbReference type="GO" id="GO:0000381">
    <property type="term" value="P:regulation of alternative mRNA splicing, via spliceosome"/>
    <property type="evidence" value="ECO:0007669"/>
    <property type="project" value="TreeGrafter"/>
</dbReference>
<feature type="compositionally biased region" description="Polar residues" evidence="1">
    <location>
        <begin position="136"/>
        <end position="155"/>
    </location>
</feature>